<gene>
    <name evidence="2" type="ORF">ANTHELSMS3_00211</name>
</gene>
<dbReference type="EMBL" id="CP022540">
    <property type="protein sequence ID" value="ASP18936.1"/>
    <property type="molecule type" value="Genomic_DNA"/>
</dbReference>
<dbReference type="Pfam" id="PF08238">
    <property type="entry name" value="Sel1"/>
    <property type="match status" value="8"/>
</dbReference>
<proteinExistence type="predicted"/>
<dbReference type="InterPro" id="IPR011990">
    <property type="entry name" value="TPR-like_helical_dom_sf"/>
</dbReference>
<dbReference type="Gene3D" id="1.25.40.10">
    <property type="entry name" value="Tetratricopeptide repeat domain"/>
    <property type="match status" value="3"/>
</dbReference>
<accession>A0A222DYC0</accession>
<keyword evidence="1" id="KW-0732">Signal</keyword>
<evidence type="ECO:0000313" key="2">
    <source>
        <dbReference type="EMBL" id="ASP18936.1"/>
    </source>
</evidence>
<dbReference type="SUPFAM" id="SSF81901">
    <property type="entry name" value="HCP-like"/>
    <property type="match status" value="3"/>
</dbReference>
<sequence length="395" mass="42027">MRGLLCPLAVVIAFATAPVLAQGDLLAAAEAGDPAAQLAIAERFENGDGVVQNYARAAQWYDRAAETGNREAANRLGRLYHAGLGVPRDLPRAIALLERAAESGKAGHLYDLALVIEAAQTDEAALTRAATLYRRAAEAGHLDAAVSLGVLLQNGKGVAQDFAEAAALYQRAADTGHARALNNLGLLFVRGDGVPQNYERAAKLFKAAADKGLPEALTNLGVLYENGFGVPQSDDLAAAYYRQGGQGVADPQQTDHLIYDVRLTPPPTDEAALKDLEKAARAGDPVAEFQVAYLVLEDDLRDPRRDIRAALMMHRAAEAGHAPAMANLSLLYFRGLGVPQDFVLGQMWLVLAGTSGFDGAAGLSAHWSGKMTADQINDAQARAEKKWAEWQNESP</sequence>
<dbReference type="RefSeq" id="WP_094033262.1">
    <property type="nucleotide sequence ID" value="NZ_CP022540.1"/>
</dbReference>
<dbReference type="InterPro" id="IPR050767">
    <property type="entry name" value="Sel1_AlgK"/>
</dbReference>
<dbReference type="KEGG" id="aht:ANTHELSMS3_00211"/>
<keyword evidence="3" id="KW-1185">Reference proteome</keyword>
<dbReference type="SMART" id="SM00671">
    <property type="entry name" value="SEL1"/>
    <property type="match status" value="8"/>
</dbReference>
<organism evidence="2 3">
    <name type="scientific">Antarctobacter heliothermus</name>
    <dbReference type="NCBI Taxonomy" id="74033"/>
    <lineage>
        <taxon>Bacteria</taxon>
        <taxon>Pseudomonadati</taxon>
        <taxon>Pseudomonadota</taxon>
        <taxon>Alphaproteobacteria</taxon>
        <taxon>Rhodobacterales</taxon>
        <taxon>Roseobacteraceae</taxon>
        <taxon>Antarctobacter</taxon>
    </lineage>
</organism>
<dbReference type="Proteomes" id="UP000203589">
    <property type="component" value="Chromosome"/>
</dbReference>
<protein>
    <submittedName>
        <fullName evidence="2">Secretory immunoglobulin A-binding protein EsiB</fullName>
    </submittedName>
</protein>
<dbReference type="PANTHER" id="PTHR11102">
    <property type="entry name" value="SEL-1-LIKE PROTEIN"/>
    <property type="match status" value="1"/>
</dbReference>
<dbReference type="PANTHER" id="PTHR11102:SF160">
    <property type="entry name" value="ERAD-ASSOCIATED E3 UBIQUITIN-PROTEIN LIGASE COMPONENT HRD3"/>
    <property type="match status" value="1"/>
</dbReference>
<name>A0A222DYC0_9RHOB</name>
<dbReference type="InterPro" id="IPR006597">
    <property type="entry name" value="Sel1-like"/>
</dbReference>
<feature type="signal peptide" evidence="1">
    <location>
        <begin position="1"/>
        <end position="21"/>
    </location>
</feature>
<dbReference type="OrthoDB" id="8235393at2"/>
<evidence type="ECO:0000313" key="3">
    <source>
        <dbReference type="Proteomes" id="UP000203589"/>
    </source>
</evidence>
<reference evidence="2 3" key="1">
    <citation type="submission" date="2017-07" db="EMBL/GenBank/DDBJ databases">
        <title>Genome Sequence of Antarctobacter heliothermus Strain SMS3 Isolated from a culture of the Diatom Skeletonema marinoi.</title>
        <authorList>
            <person name="Topel M."/>
            <person name="Pinder M.I.M."/>
            <person name="Johansson O.N."/>
            <person name="Kourtchenko O."/>
            <person name="Godhe A."/>
            <person name="Clarke A.K."/>
        </authorList>
    </citation>
    <scope>NUCLEOTIDE SEQUENCE [LARGE SCALE GENOMIC DNA]</scope>
    <source>
        <strain evidence="2 3">SMS3</strain>
    </source>
</reference>
<feature type="chain" id="PRO_5012555952" evidence="1">
    <location>
        <begin position="22"/>
        <end position="395"/>
    </location>
</feature>
<dbReference type="AlphaFoldDB" id="A0A222DYC0"/>
<evidence type="ECO:0000256" key="1">
    <source>
        <dbReference type="SAM" id="SignalP"/>
    </source>
</evidence>